<reference evidence="1" key="1">
    <citation type="journal article" date="2014" name="Int. J. Syst. Evol. Microbiol.">
        <title>Complete genome sequence of Corynebacterium casei LMG S-19264T (=DSM 44701T), isolated from a smear-ripened cheese.</title>
        <authorList>
            <consortium name="US DOE Joint Genome Institute (JGI-PGF)"/>
            <person name="Walter F."/>
            <person name="Albersmeier A."/>
            <person name="Kalinowski J."/>
            <person name="Ruckert C."/>
        </authorList>
    </citation>
    <scope>NUCLEOTIDE SEQUENCE</scope>
    <source>
        <strain evidence="1">CGMCC 1.15454</strain>
    </source>
</reference>
<sequence>MKYLDWHMIFFTGVTLVHDYWIFWGLPQIHYWEMKQTYPVIGNDDKDDGNKAA</sequence>
<dbReference type="AlphaFoldDB" id="A0A9W5X4E4"/>
<accession>A0A9W5X4E4</accession>
<evidence type="ECO:0000313" key="1">
    <source>
        <dbReference type="EMBL" id="GGB31391.1"/>
    </source>
</evidence>
<protein>
    <submittedName>
        <fullName evidence="1">Uncharacterized protein</fullName>
    </submittedName>
</protein>
<dbReference type="RefSeq" id="WP_188724632.1">
    <property type="nucleotide sequence ID" value="NZ_BMJD01000002.1"/>
</dbReference>
<proteinExistence type="predicted"/>
<organism evidence="1 2">
    <name type="scientific">Lentibacillus populi</name>
    <dbReference type="NCBI Taxonomy" id="1827502"/>
    <lineage>
        <taxon>Bacteria</taxon>
        <taxon>Bacillati</taxon>
        <taxon>Bacillota</taxon>
        <taxon>Bacilli</taxon>
        <taxon>Bacillales</taxon>
        <taxon>Bacillaceae</taxon>
        <taxon>Lentibacillus</taxon>
    </lineage>
</organism>
<evidence type="ECO:0000313" key="2">
    <source>
        <dbReference type="Proteomes" id="UP000621492"/>
    </source>
</evidence>
<gene>
    <name evidence="1" type="ORF">GCM10011409_05970</name>
</gene>
<keyword evidence="2" id="KW-1185">Reference proteome</keyword>
<name>A0A9W5X4E4_9BACI</name>
<dbReference type="EMBL" id="BMJD01000002">
    <property type="protein sequence ID" value="GGB31391.1"/>
    <property type="molecule type" value="Genomic_DNA"/>
</dbReference>
<dbReference type="Proteomes" id="UP000621492">
    <property type="component" value="Unassembled WGS sequence"/>
</dbReference>
<comment type="caution">
    <text evidence="1">The sequence shown here is derived from an EMBL/GenBank/DDBJ whole genome shotgun (WGS) entry which is preliminary data.</text>
</comment>
<reference evidence="1" key="2">
    <citation type="submission" date="2020-09" db="EMBL/GenBank/DDBJ databases">
        <authorList>
            <person name="Sun Q."/>
            <person name="Zhou Y."/>
        </authorList>
    </citation>
    <scope>NUCLEOTIDE SEQUENCE</scope>
    <source>
        <strain evidence="1">CGMCC 1.15454</strain>
    </source>
</reference>